<name>A0A1C7IA13_9FIRM</name>
<dbReference type="PANTHER" id="PTHR43537">
    <property type="entry name" value="TRANSCRIPTIONAL REGULATOR, GNTR FAMILY"/>
    <property type="match status" value="1"/>
</dbReference>
<gene>
    <name evidence="5" type="ORF">A4V09_12510</name>
</gene>
<dbReference type="GO" id="GO:0003700">
    <property type="term" value="F:DNA-binding transcription factor activity"/>
    <property type="evidence" value="ECO:0007669"/>
    <property type="project" value="InterPro"/>
</dbReference>
<accession>A0A1C7IA13</accession>
<dbReference type="PROSITE" id="PS50949">
    <property type="entry name" value="HTH_GNTR"/>
    <property type="match status" value="1"/>
</dbReference>
<evidence type="ECO:0000256" key="1">
    <source>
        <dbReference type="ARBA" id="ARBA00023015"/>
    </source>
</evidence>
<dbReference type="CDD" id="cd07377">
    <property type="entry name" value="WHTH_GntR"/>
    <property type="match status" value="1"/>
</dbReference>
<dbReference type="SUPFAM" id="SSF48008">
    <property type="entry name" value="GntR ligand-binding domain-like"/>
    <property type="match status" value="1"/>
</dbReference>
<dbReference type="Pfam" id="PF00392">
    <property type="entry name" value="GntR"/>
    <property type="match status" value="1"/>
</dbReference>
<dbReference type="SMART" id="SM00895">
    <property type="entry name" value="FCD"/>
    <property type="match status" value="1"/>
</dbReference>
<dbReference type="InterPro" id="IPR036390">
    <property type="entry name" value="WH_DNA-bd_sf"/>
</dbReference>
<dbReference type="InterPro" id="IPR011711">
    <property type="entry name" value="GntR_C"/>
</dbReference>
<keyword evidence="2" id="KW-0238">DNA-binding</keyword>
<protein>
    <submittedName>
        <fullName evidence="5">Transcriptional regulator</fullName>
    </submittedName>
</protein>
<dbReference type="STRING" id="1796616.A4V09_12510"/>
<dbReference type="GO" id="GO:0003677">
    <property type="term" value="F:DNA binding"/>
    <property type="evidence" value="ECO:0007669"/>
    <property type="project" value="UniProtKB-KW"/>
</dbReference>
<dbReference type="Proteomes" id="UP000092574">
    <property type="component" value="Chromosome"/>
</dbReference>
<dbReference type="InterPro" id="IPR000524">
    <property type="entry name" value="Tscrpt_reg_HTH_GntR"/>
</dbReference>
<evidence type="ECO:0000313" key="6">
    <source>
        <dbReference type="Proteomes" id="UP000092574"/>
    </source>
</evidence>
<dbReference type="PANTHER" id="PTHR43537:SF5">
    <property type="entry name" value="UXU OPERON TRANSCRIPTIONAL REGULATOR"/>
    <property type="match status" value="1"/>
</dbReference>
<dbReference type="SUPFAM" id="SSF46785">
    <property type="entry name" value="Winged helix' DNA-binding domain"/>
    <property type="match status" value="1"/>
</dbReference>
<feature type="domain" description="HTH gntR-type" evidence="4">
    <location>
        <begin position="11"/>
        <end position="79"/>
    </location>
</feature>
<keyword evidence="3" id="KW-0804">Transcription</keyword>
<sequence>MSNLFEASKRESAVDLVVNSIKQLLMERTLKPGDKLPSELEISEELRVSRGSVREAMKILSAFGLVDIRVGNGTYVCETPGNTTMDSLLFSFFISNPQIDDLYEFRHIFEIDILTMVLEHYDDNGKERKALRENLEQLECLMAVADSGRKLSENDLEFHRLLGQASKNLLAERVYNFIIDFMEPSIAATHKGRSGEIVYELHRDIVDLIESRDAGRIDEVITNSVDTWSILQPSSAMNLWGE</sequence>
<evidence type="ECO:0000313" key="5">
    <source>
        <dbReference type="EMBL" id="ANU76520.1"/>
    </source>
</evidence>
<dbReference type="Gene3D" id="1.20.120.530">
    <property type="entry name" value="GntR ligand-binding domain-like"/>
    <property type="match status" value="1"/>
</dbReference>
<evidence type="ECO:0000256" key="2">
    <source>
        <dbReference type="ARBA" id="ARBA00023125"/>
    </source>
</evidence>
<evidence type="ECO:0000259" key="4">
    <source>
        <dbReference type="PROSITE" id="PS50949"/>
    </source>
</evidence>
<keyword evidence="6" id="KW-1185">Reference proteome</keyword>
<evidence type="ECO:0000256" key="3">
    <source>
        <dbReference type="ARBA" id="ARBA00023163"/>
    </source>
</evidence>
<dbReference type="InterPro" id="IPR008920">
    <property type="entry name" value="TF_FadR/GntR_C"/>
</dbReference>
<dbReference type="KEGG" id="byl:A4V09_12510"/>
<dbReference type="Gene3D" id="1.10.10.10">
    <property type="entry name" value="Winged helix-like DNA-binding domain superfamily/Winged helix DNA-binding domain"/>
    <property type="match status" value="1"/>
</dbReference>
<proteinExistence type="predicted"/>
<reference evidence="5" key="1">
    <citation type="submission" date="2017-04" db="EMBL/GenBank/DDBJ databases">
        <title>Complete Genome Sequences of Twelve Strains of a Stable Defined Moderately Diverse Mouse Microbiota 2 (sDMDMm2).</title>
        <authorList>
            <person name="Uchimura Y."/>
            <person name="Wyss M."/>
            <person name="Brugiroux S."/>
            <person name="Limenitakis J.P."/>
            <person name="Stecher B."/>
            <person name="McCoy K.D."/>
            <person name="Macpherson A.J."/>
        </authorList>
    </citation>
    <scope>NUCLEOTIDE SEQUENCE</scope>
    <source>
        <strain evidence="5">YL58</strain>
    </source>
</reference>
<dbReference type="RefSeq" id="WP_065542681.1">
    <property type="nucleotide sequence ID" value="NZ_CP015405.2"/>
</dbReference>
<dbReference type="EMBL" id="CP015405">
    <property type="protein sequence ID" value="ANU76520.1"/>
    <property type="molecule type" value="Genomic_DNA"/>
</dbReference>
<dbReference type="AlphaFoldDB" id="A0A1C7IA13"/>
<dbReference type="SMART" id="SM00345">
    <property type="entry name" value="HTH_GNTR"/>
    <property type="match status" value="1"/>
</dbReference>
<dbReference type="OrthoDB" id="1972820at2"/>
<dbReference type="InterPro" id="IPR036388">
    <property type="entry name" value="WH-like_DNA-bd_sf"/>
</dbReference>
<organism evidence="5 6">
    <name type="scientific">Blautia pseudococcoides</name>
    <dbReference type="NCBI Taxonomy" id="1796616"/>
    <lineage>
        <taxon>Bacteria</taxon>
        <taxon>Bacillati</taxon>
        <taxon>Bacillota</taxon>
        <taxon>Clostridia</taxon>
        <taxon>Lachnospirales</taxon>
        <taxon>Lachnospiraceae</taxon>
        <taxon>Blautia</taxon>
    </lineage>
</organism>
<dbReference type="Pfam" id="PF07729">
    <property type="entry name" value="FCD"/>
    <property type="match status" value="1"/>
</dbReference>
<keyword evidence="1" id="KW-0805">Transcription regulation</keyword>
<dbReference type="PRINTS" id="PR00035">
    <property type="entry name" value="HTHGNTR"/>
</dbReference>